<protein>
    <recommendedName>
        <fullName evidence="1">DUF5753 domain-containing protein</fullName>
    </recommendedName>
</protein>
<proteinExistence type="predicted"/>
<organism evidence="2 3">
    <name type="scientific">Streptomyces blastmyceticus</name>
    <dbReference type="NCBI Taxonomy" id="68180"/>
    <lineage>
        <taxon>Bacteria</taxon>
        <taxon>Bacillati</taxon>
        <taxon>Actinomycetota</taxon>
        <taxon>Actinomycetes</taxon>
        <taxon>Kitasatosporales</taxon>
        <taxon>Streptomycetaceae</taxon>
        <taxon>Streptomyces</taxon>
    </lineage>
</organism>
<evidence type="ECO:0000313" key="3">
    <source>
        <dbReference type="Proteomes" id="UP001500063"/>
    </source>
</evidence>
<gene>
    <name evidence="2" type="ORF">GCM10010319_57490</name>
</gene>
<dbReference type="Proteomes" id="UP001500063">
    <property type="component" value="Unassembled WGS sequence"/>
</dbReference>
<dbReference type="Pfam" id="PF19054">
    <property type="entry name" value="DUF5753"/>
    <property type="match status" value="1"/>
</dbReference>
<dbReference type="EMBL" id="BAAABW010000028">
    <property type="protein sequence ID" value="GAA0371896.1"/>
    <property type="molecule type" value="Genomic_DNA"/>
</dbReference>
<comment type="caution">
    <text evidence="2">The sequence shown here is derived from an EMBL/GenBank/DDBJ whole genome shotgun (WGS) entry which is preliminary data.</text>
</comment>
<evidence type="ECO:0000313" key="2">
    <source>
        <dbReference type="EMBL" id="GAA0371896.1"/>
    </source>
</evidence>
<name>A0ABN0XSW7_9ACTN</name>
<keyword evidence="3" id="KW-1185">Reference proteome</keyword>
<feature type="domain" description="DUF5753" evidence="1">
    <location>
        <begin position="2"/>
        <end position="100"/>
    </location>
</feature>
<dbReference type="InterPro" id="IPR043917">
    <property type="entry name" value="DUF5753"/>
</dbReference>
<reference evidence="2 3" key="1">
    <citation type="journal article" date="2019" name="Int. J. Syst. Evol. Microbiol.">
        <title>The Global Catalogue of Microorganisms (GCM) 10K type strain sequencing project: providing services to taxonomists for standard genome sequencing and annotation.</title>
        <authorList>
            <consortium name="The Broad Institute Genomics Platform"/>
            <consortium name="The Broad Institute Genome Sequencing Center for Infectious Disease"/>
            <person name="Wu L."/>
            <person name="Ma J."/>
        </authorList>
    </citation>
    <scope>NUCLEOTIDE SEQUENCE [LARGE SCALE GENOMIC DNA]</scope>
    <source>
        <strain evidence="2 3">JCM 4565</strain>
    </source>
</reference>
<accession>A0ABN0XSW7</accession>
<evidence type="ECO:0000259" key="1">
    <source>
        <dbReference type="Pfam" id="PF19054"/>
    </source>
</evidence>
<sequence>MRFGGPQLARKQLEHLLSLSERPNCTILVMTFESDGFAGSGQAVLHAGGPVPQLDTIHLDSAHGGLFLDAESQLNAYRDLLSSMESRTLPVKQSRDLIREIAQTL</sequence>